<dbReference type="Gene3D" id="3.30.700.10">
    <property type="entry name" value="Glycoprotein, Type 4 Pilin"/>
    <property type="match status" value="1"/>
</dbReference>
<evidence type="ECO:0000259" key="1">
    <source>
        <dbReference type="Pfam" id="PF07596"/>
    </source>
</evidence>
<dbReference type="Proteomes" id="UP000503447">
    <property type="component" value="Chromosome"/>
</dbReference>
<dbReference type="PANTHER" id="PTHR30093">
    <property type="entry name" value="GENERAL SECRETION PATHWAY PROTEIN G"/>
    <property type="match status" value="1"/>
</dbReference>
<dbReference type="KEGG" id="ftj:FTUN_4229"/>
<protein>
    <recommendedName>
        <fullName evidence="1">DUF1559 domain-containing protein</fullName>
    </recommendedName>
</protein>
<dbReference type="SUPFAM" id="SSF54523">
    <property type="entry name" value="Pili subunits"/>
    <property type="match status" value="1"/>
</dbReference>
<dbReference type="RefSeq" id="WP_171472208.1">
    <property type="nucleotide sequence ID" value="NZ_CP053452.2"/>
</dbReference>
<proteinExistence type="predicted"/>
<dbReference type="Pfam" id="PF07596">
    <property type="entry name" value="SBP_bac_10"/>
    <property type="match status" value="1"/>
</dbReference>
<dbReference type="InterPro" id="IPR011453">
    <property type="entry name" value="DUF1559"/>
</dbReference>
<evidence type="ECO:0000313" key="2">
    <source>
        <dbReference type="EMBL" id="QJW96672.1"/>
    </source>
</evidence>
<keyword evidence="3" id="KW-1185">Reference proteome</keyword>
<dbReference type="NCBIfam" id="TIGR04294">
    <property type="entry name" value="pre_pil_HX9DG"/>
    <property type="match status" value="1"/>
</dbReference>
<organism evidence="2 3">
    <name type="scientific">Frigoriglobus tundricola</name>
    <dbReference type="NCBI Taxonomy" id="2774151"/>
    <lineage>
        <taxon>Bacteria</taxon>
        <taxon>Pseudomonadati</taxon>
        <taxon>Planctomycetota</taxon>
        <taxon>Planctomycetia</taxon>
        <taxon>Gemmatales</taxon>
        <taxon>Gemmataceae</taxon>
        <taxon>Frigoriglobus</taxon>
    </lineage>
</organism>
<sequence length="366" mass="38052">MRRLHPRAFTLIELLVVIAIIAILIGLLLPAVQKVRGAAARLSCQNNLKQLGLALHNYQTALDSFPPAATYSYTNKDVNGVTANESWAVGARLLPYIEQDNSAAVITKVSGNVNGPRGDGDPAVSTVVQQRLPLFICPSDPNTAPVTDGSNSIYPINYGFNFGTWMLYNWSTGAQGDGTFLITTPLNGSTAGVRIAAVTDGLSNTLAVSEVKALTLSLKSAGTPPASYPSPGSIQGYGSTLKFLSGSTTLGSGHKEWGDARVVQTGITATFPPNTLVPCPGGGSAGGTSGVTYDVDYNSFTEGNGTTYIGTANTTYAAVTARSHHTSGVNALLMDGSVRFVNNSISTQTWQGLGTRAGGEVPGSDF</sequence>
<reference evidence="3" key="1">
    <citation type="submission" date="2020-05" db="EMBL/GenBank/DDBJ databases">
        <title>Frigoriglobus tundricola gen. nov., sp. nov., a psychrotolerant cellulolytic planctomycete of the family Gemmataceae with two divergent copies of 16S rRNA gene.</title>
        <authorList>
            <person name="Kulichevskaya I.S."/>
            <person name="Ivanova A.A."/>
            <person name="Naumoff D.G."/>
            <person name="Beletsky A.V."/>
            <person name="Rijpstra W.I.C."/>
            <person name="Sinninghe Damste J.S."/>
            <person name="Mardanov A.V."/>
            <person name="Ravin N.V."/>
            <person name="Dedysh S.N."/>
        </authorList>
    </citation>
    <scope>NUCLEOTIDE SEQUENCE [LARGE SCALE GENOMIC DNA]</scope>
    <source>
        <strain evidence="3">PL17</strain>
    </source>
</reference>
<name>A0A6M5YUW7_9BACT</name>
<dbReference type="PANTHER" id="PTHR30093:SF2">
    <property type="entry name" value="TYPE II SECRETION SYSTEM PROTEIN H"/>
    <property type="match status" value="1"/>
</dbReference>
<dbReference type="InterPro" id="IPR012902">
    <property type="entry name" value="N_methyl_site"/>
</dbReference>
<dbReference type="NCBIfam" id="TIGR02532">
    <property type="entry name" value="IV_pilin_GFxxxE"/>
    <property type="match status" value="1"/>
</dbReference>
<dbReference type="Pfam" id="PF07963">
    <property type="entry name" value="N_methyl"/>
    <property type="match status" value="1"/>
</dbReference>
<evidence type="ECO:0000313" key="3">
    <source>
        <dbReference type="Proteomes" id="UP000503447"/>
    </source>
</evidence>
<feature type="domain" description="DUF1559" evidence="1">
    <location>
        <begin position="33"/>
        <end position="346"/>
    </location>
</feature>
<dbReference type="AlphaFoldDB" id="A0A6M5YUW7"/>
<dbReference type="EMBL" id="CP053452">
    <property type="protein sequence ID" value="QJW96672.1"/>
    <property type="molecule type" value="Genomic_DNA"/>
</dbReference>
<gene>
    <name evidence="2" type="ORF">FTUN_4229</name>
</gene>
<accession>A0A6M5YUW7</accession>
<dbReference type="InterPro" id="IPR045584">
    <property type="entry name" value="Pilin-like"/>
</dbReference>
<dbReference type="InterPro" id="IPR027558">
    <property type="entry name" value="Pre_pil_HX9DG_C"/>
</dbReference>